<evidence type="ECO:0000313" key="2">
    <source>
        <dbReference type="EMBL" id="GHP08348.1"/>
    </source>
</evidence>
<protein>
    <submittedName>
        <fullName evidence="2">Uncharacterized protein</fullName>
    </submittedName>
</protein>
<feature type="region of interest" description="Disordered" evidence="1">
    <location>
        <begin position="441"/>
        <end position="465"/>
    </location>
</feature>
<feature type="region of interest" description="Disordered" evidence="1">
    <location>
        <begin position="351"/>
        <end position="386"/>
    </location>
</feature>
<evidence type="ECO:0000313" key="3">
    <source>
        <dbReference type="Proteomes" id="UP000660262"/>
    </source>
</evidence>
<dbReference type="Proteomes" id="UP000660262">
    <property type="component" value="Unassembled WGS sequence"/>
</dbReference>
<feature type="compositionally biased region" description="Low complexity" evidence="1">
    <location>
        <begin position="372"/>
        <end position="386"/>
    </location>
</feature>
<proteinExistence type="predicted"/>
<organism evidence="2 3">
    <name type="scientific">Pycnococcus provasolii</name>
    <dbReference type="NCBI Taxonomy" id="41880"/>
    <lineage>
        <taxon>Eukaryota</taxon>
        <taxon>Viridiplantae</taxon>
        <taxon>Chlorophyta</taxon>
        <taxon>Pseudoscourfieldiophyceae</taxon>
        <taxon>Pseudoscourfieldiales</taxon>
        <taxon>Pycnococcaceae</taxon>
        <taxon>Pycnococcus</taxon>
    </lineage>
</organism>
<keyword evidence="3" id="KW-1185">Reference proteome</keyword>
<sequence length="465" mass="51524">MSTGKDVSLVMELCHSSPLGHVVLHEVLRTTVANPDAWPALFPAEERSDGDDDDARHCQQPWNRAISLLRTMSHVSQLARSVATADALWKPAVHRLFEEKAFVCTEALKLKEEGKWRKAYFAACRRVREPRLTQGELCSINFHKRMKKCAGDAWLLRDPYWVTHGARCATMRFLDDGHAETSGEQVSEAAVPTNDEGANERADTAVDNGAPTTLAQLHPPPGAVSTRRKWRFSETGGGRGGPLGAFVRLSDGVREFPTFVVSFHRDTWSPYLESCWAVAASWQLKPEGEDSCMDDANLAISVDAQKAEALAYNCGLPMPEVRSPLEMKNAIAEILEKRDEDQRRLLHAMGIQDEEDDEDNRETTAVEEHDVATTSAGASATPTNSTTTNFDAIIQANRDFLSSFDSRWNAVKRRFDRAINRSIATIALGMTGDVDHAEALLTGSQARRSGGGADERRFEEDEEEQ</sequence>
<name>A0A830HN61_9CHLO</name>
<feature type="compositionally biased region" description="Basic and acidic residues" evidence="1">
    <location>
        <begin position="361"/>
        <end position="371"/>
    </location>
</feature>
<dbReference type="AlphaFoldDB" id="A0A830HN61"/>
<gene>
    <name evidence="2" type="ORF">PPROV_000708700</name>
</gene>
<accession>A0A830HN61</accession>
<feature type="region of interest" description="Disordered" evidence="1">
    <location>
        <begin position="182"/>
        <end position="201"/>
    </location>
</feature>
<dbReference type="EMBL" id="BNJQ01000020">
    <property type="protein sequence ID" value="GHP08348.1"/>
    <property type="molecule type" value="Genomic_DNA"/>
</dbReference>
<dbReference type="OrthoDB" id="760263at2759"/>
<reference evidence="2" key="1">
    <citation type="submission" date="2020-10" db="EMBL/GenBank/DDBJ databases">
        <title>Unveiling of a novel bifunctional photoreceptor, Dualchrome1, isolated from a cosmopolitan green alga.</title>
        <authorList>
            <person name="Suzuki S."/>
            <person name="Kawachi M."/>
        </authorList>
    </citation>
    <scope>NUCLEOTIDE SEQUENCE</scope>
    <source>
        <strain evidence="2">NIES 2893</strain>
    </source>
</reference>
<evidence type="ECO:0000256" key="1">
    <source>
        <dbReference type="SAM" id="MobiDB-lite"/>
    </source>
</evidence>
<comment type="caution">
    <text evidence="2">The sequence shown here is derived from an EMBL/GenBank/DDBJ whole genome shotgun (WGS) entry which is preliminary data.</text>
</comment>